<evidence type="ECO:0000313" key="3">
    <source>
        <dbReference type="Proteomes" id="UP000700334"/>
    </source>
</evidence>
<feature type="compositionally biased region" description="Low complexity" evidence="1">
    <location>
        <begin position="76"/>
        <end position="88"/>
    </location>
</feature>
<comment type="caution">
    <text evidence="2">The sequence shown here is derived from an EMBL/GenBank/DDBJ whole genome shotgun (WGS) entry which is preliminary data.</text>
</comment>
<dbReference type="AlphaFoldDB" id="A0A8J6ANI8"/>
<keyword evidence="3" id="KW-1185">Reference proteome</keyword>
<dbReference type="EMBL" id="JAGFMF010011719">
    <property type="protein sequence ID" value="KAG8514954.1"/>
    <property type="molecule type" value="Genomic_DNA"/>
</dbReference>
<feature type="region of interest" description="Disordered" evidence="1">
    <location>
        <begin position="163"/>
        <end position="210"/>
    </location>
</feature>
<feature type="region of interest" description="Disordered" evidence="1">
    <location>
        <begin position="1"/>
        <end position="114"/>
    </location>
</feature>
<dbReference type="OrthoDB" id="276029at2759"/>
<evidence type="ECO:0000256" key="1">
    <source>
        <dbReference type="SAM" id="MobiDB-lite"/>
    </source>
</evidence>
<accession>A0A8J6ANI8</accession>
<dbReference type="Proteomes" id="UP000700334">
    <property type="component" value="Unassembled WGS sequence"/>
</dbReference>
<organism evidence="2 3">
    <name type="scientific">Galemys pyrenaicus</name>
    <name type="common">Iberian desman</name>
    <name type="synonym">Pyrenean desman</name>
    <dbReference type="NCBI Taxonomy" id="202257"/>
    <lineage>
        <taxon>Eukaryota</taxon>
        <taxon>Metazoa</taxon>
        <taxon>Chordata</taxon>
        <taxon>Craniata</taxon>
        <taxon>Vertebrata</taxon>
        <taxon>Euteleostomi</taxon>
        <taxon>Mammalia</taxon>
        <taxon>Eutheria</taxon>
        <taxon>Laurasiatheria</taxon>
        <taxon>Eulipotyphla</taxon>
        <taxon>Talpidae</taxon>
        <taxon>Galemys</taxon>
    </lineage>
</organism>
<feature type="compositionally biased region" description="Low complexity" evidence="1">
    <location>
        <begin position="168"/>
        <end position="188"/>
    </location>
</feature>
<gene>
    <name evidence="2" type="ORF">J0S82_003850</name>
</gene>
<reference evidence="2" key="1">
    <citation type="journal article" date="2021" name="Evol. Appl.">
        <title>The genome of the Pyrenean desman and the effects of bottlenecks and inbreeding on the genomic landscape of an endangered species.</title>
        <authorList>
            <person name="Escoda L."/>
            <person name="Castresana J."/>
        </authorList>
    </citation>
    <scope>NUCLEOTIDE SEQUENCE</scope>
    <source>
        <strain evidence="2">IBE-C5619</strain>
    </source>
</reference>
<feature type="compositionally biased region" description="Polar residues" evidence="1">
    <location>
        <begin position="22"/>
        <end position="36"/>
    </location>
</feature>
<protein>
    <submittedName>
        <fullName evidence="2">Intraflagellar transport protein 81</fullName>
    </submittedName>
</protein>
<sequence length="243" mass="26560">MSHLPLAHPLARQWSSRPAGHCSSSLRWQDTEQAQPSRERKATASHQRGLVSPPAVCSPAVSQPPALPWPSHEQTGLHLRLSRGLHGLPCTPPSPFKNGEKLQEKQKAVRESHGPNMKQVKMWRDFEQLMEYGVHSSQRTPTVSHFPLELRLSWASAYCRGNPLSEGSTPRSPSLARSPSPEGQRSGCRGSGCGASVQREDVPEGQRAGLGPAHLIPQPCRGGHCCWTLRVLVPHTLAHVALP</sequence>
<proteinExistence type="predicted"/>
<name>A0A8J6ANI8_GALPY</name>
<feature type="compositionally biased region" description="Basic and acidic residues" evidence="1">
    <location>
        <begin position="98"/>
        <end position="113"/>
    </location>
</feature>
<evidence type="ECO:0000313" key="2">
    <source>
        <dbReference type="EMBL" id="KAG8514954.1"/>
    </source>
</evidence>